<evidence type="ECO:0000256" key="1">
    <source>
        <dbReference type="SAM" id="MobiDB-lite"/>
    </source>
</evidence>
<dbReference type="RefSeq" id="WP_343971215.1">
    <property type="nucleotide sequence ID" value="NZ_BAAAJG010000002.1"/>
</dbReference>
<evidence type="ECO:0000313" key="2">
    <source>
        <dbReference type="EMBL" id="MFD1531027.1"/>
    </source>
</evidence>
<dbReference type="Proteomes" id="UP001597145">
    <property type="component" value="Unassembled WGS sequence"/>
</dbReference>
<organism evidence="2 3">
    <name type="scientific">Pseudonocardia aurantiaca</name>
    <dbReference type="NCBI Taxonomy" id="75290"/>
    <lineage>
        <taxon>Bacteria</taxon>
        <taxon>Bacillati</taxon>
        <taxon>Actinomycetota</taxon>
        <taxon>Actinomycetes</taxon>
        <taxon>Pseudonocardiales</taxon>
        <taxon>Pseudonocardiaceae</taxon>
        <taxon>Pseudonocardia</taxon>
    </lineage>
</organism>
<sequence length="216" mass="23674">MAVNLLLSYAFHESTDLAKLRRGLVCGQLLLDSGAFTAHTTGRTITLDAYAKFLERWRGCWDHAITLDVIGDPRKTAAHTRKLHERGLPVMPVFTRGDSVTEFDAMVRDAGYVAVGGTVGLGTKPQRERVTMLQRRAQDLGGGIHALGVGAISTLRPARPYSADASSVSGAFRFGTVVYFDRLRDDRHRVPGYRRRLDQAPVHGGLGSARRHPVTP</sequence>
<keyword evidence="3" id="KW-1185">Reference proteome</keyword>
<feature type="region of interest" description="Disordered" evidence="1">
    <location>
        <begin position="194"/>
        <end position="216"/>
    </location>
</feature>
<proteinExistence type="predicted"/>
<evidence type="ECO:0000313" key="3">
    <source>
        <dbReference type="Proteomes" id="UP001597145"/>
    </source>
</evidence>
<accession>A0ABW4FLM8</accession>
<gene>
    <name evidence="2" type="ORF">ACFSCY_16430</name>
</gene>
<protein>
    <submittedName>
        <fullName evidence="2">Uncharacterized protein</fullName>
    </submittedName>
</protein>
<name>A0ABW4FLM8_9PSEU</name>
<comment type="caution">
    <text evidence="2">The sequence shown here is derived from an EMBL/GenBank/DDBJ whole genome shotgun (WGS) entry which is preliminary data.</text>
</comment>
<dbReference type="EMBL" id="JBHUCP010000009">
    <property type="protein sequence ID" value="MFD1531027.1"/>
    <property type="molecule type" value="Genomic_DNA"/>
</dbReference>
<reference evidence="3" key="1">
    <citation type="journal article" date="2019" name="Int. J. Syst. Evol. Microbiol.">
        <title>The Global Catalogue of Microorganisms (GCM) 10K type strain sequencing project: providing services to taxonomists for standard genome sequencing and annotation.</title>
        <authorList>
            <consortium name="The Broad Institute Genomics Platform"/>
            <consortium name="The Broad Institute Genome Sequencing Center for Infectious Disease"/>
            <person name="Wu L."/>
            <person name="Ma J."/>
        </authorList>
    </citation>
    <scope>NUCLEOTIDE SEQUENCE [LARGE SCALE GENOMIC DNA]</scope>
    <source>
        <strain evidence="3">JCM 12165</strain>
    </source>
</reference>